<feature type="region of interest" description="Disordered" evidence="1">
    <location>
        <begin position="99"/>
        <end position="120"/>
    </location>
</feature>
<evidence type="ECO:0000313" key="3">
    <source>
        <dbReference type="Proteomes" id="UP000009138"/>
    </source>
</evidence>
<keyword evidence="3" id="KW-1185">Reference proteome</keyword>
<organism evidence="2 3">
    <name type="scientific">Rhizopus delemar (strain RA 99-880 / ATCC MYA-4621 / FGSC 9543 / NRRL 43880)</name>
    <name type="common">Mucormycosis agent</name>
    <name type="synonym">Rhizopus arrhizus var. delemar</name>
    <dbReference type="NCBI Taxonomy" id="246409"/>
    <lineage>
        <taxon>Eukaryota</taxon>
        <taxon>Fungi</taxon>
        <taxon>Fungi incertae sedis</taxon>
        <taxon>Mucoromycota</taxon>
        <taxon>Mucoromycotina</taxon>
        <taxon>Mucoromycetes</taxon>
        <taxon>Mucorales</taxon>
        <taxon>Mucorineae</taxon>
        <taxon>Rhizopodaceae</taxon>
        <taxon>Rhizopus</taxon>
    </lineage>
</organism>
<dbReference type="eggNOG" id="ENOG502TJRW">
    <property type="taxonomic scope" value="Eukaryota"/>
</dbReference>
<dbReference type="Proteomes" id="UP000009138">
    <property type="component" value="Unassembled WGS sequence"/>
</dbReference>
<gene>
    <name evidence="2" type="ORF">RO3G_03688</name>
</gene>
<feature type="compositionally biased region" description="Basic and acidic residues" evidence="1">
    <location>
        <begin position="105"/>
        <end position="115"/>
    </location>
</feature>
<evidence type="ECO:0000313" key="2">
    <source>
        <dbReference type="EMBL" id="EIE78983.1"/>
    </source>
</evidence>
<proteinExistence type="predicted"/>
<dbReference type="RefSeq" id="XP_067514379.1">
    <property type="nucleotide sequence ID" value="XM_067658278.1"/>
</dbReference>
<reference evidence="2 3" key="1">
    <citation type="journal article" date="2009" name="PLoS Genet.">
        <title>Genomic analysis of the basal lineage fungus Rhizopus oryzae reveals a whole-genome duplication.</title>
        <authorList>
            <person name="Ma L.-J."/>
            <person name="Ibrahim A.S."/>
            <person name="Skory C."/>
            <person name="Grabherr M.G."/>
            <person name="Burger G."/>
            <person name="Butler M."/>
            <person name="Elias M."/>
            <person name="Idnurm A."/>
            <person name="Lang B.F."/>
            <person name="Sone T."/>
            <person name="Abe A."/>
            <person name="Calvo S.E."/>
            <person name="Corrochano L.M."/>
            <person name="Engels R."/>
            <person name="Fu J."/>
            <person name="Hansberg W."/>
            <person name="Kim J.-M."/>
            <person name="Kodira C.D."/>
            <person name="Koehrsen M.J."/>
            <person name="Liu B."/>
            <person name="Miranda-Saavedra D."/>
            <person name="O'Leary S."/>
            <person name="Ortiz-Castellanos L."/>
            <person name="Poulter R."/>
            <person name="Rodriguez-Romero J."/>
            <person name="Ruiz-Herrera J."/>
            <person name="Shen Y.-Q."/>
            <person name="Zeng Q."/>
            <person name="Galagan J."/>
            <person name="Birren B.W."/>
            <person name="Cuomo C.A."/>
            <person name="Wickes B.L."/>
        </authorList>
    </citation>
    <scope>NUCLEOTIDE SEQUENCE [LARGE SCALE GENOMIC DNA]</scope>
    <source>
        <strain evidence="3">RA 99-880 / ATCC MYA-4621 / FGSC 9543 / NRRL 43880</strain>
    </source>
</reference>
<dbReference type="EMBL" id="CH476733">
    <property type="protein sequence ID" value="EIE78983.1"/>
    <property type="molecule type" value="Genomic_DNA"/>
</dbReference>
<dbReference type="OMA" id="MWNTETI"/>
<dbReference type="OrthoDB" id="2275666at2759"/>
<protein>
    <submittedName>
        <fullName evidence="2">Uncharacterized protein</fullName>
    </submittedName>
</protein>
<name>I1BS03_RHIO9</name>
<accession>I1BS03</accession>
<dbReference type="GeneID" id="93610659"/>
<evidence type="ECO:0000256" key="1">
    <source>
        <dbReference type="SAM" id="MobiDB-lite"/>
    </source>
</evidence>
<dbReference type="InParanoid" id="I1BS03"/>
<dbReference type="VEuPathDB" id="FungiDB:RO3G_03688"/>
<dbReference type="AlphaFoldDB" id="I1BS03"/>
<sequence>MSMKEIYSEIILITDLFNDKSVKSFSAWCGMAKLNFVSIEQQRKYQKNEQKTRRHLLWVLKKEHQGKENASTKLRLLDSMVDRLIKDYSVDMMSASYSSTSKQPFADHDRTDPVHVPKSSGNTQDLLRLLSIASRPIAIIAIDFARLTTNTNDLIQPLRDHEIVKTVLIDKIYNLF</sequence>